<dbReference type="CDD" id="cd03801">
    <property type="entry name" value="GT4_PimA-like"/>
    <property type="match status" value="1"/>
</dbReference>
<dbReference type="EMBL" id="PISE01000014">
    <property type="protein sequence ID" value="PKG24343.1"/>
    <property type="molecule type" value="Genomic_DNA"/>
</dbReference>
<reference evidence="2 3" key="1">
    <citation type="journal article" date="2003" name="Int. J. Syst. Evol. Microbiol.">
        <title>Bacillus nealsonii sp. nov., isolated from a spacecraft-assembly facility, whose spores are gamma-radiation resistant.</title>
        <authorList>
            <person name="Venkateswaran K."/>
            <person name="Kempf M."/>
            <person name="Chen F."/>
            <person name="Satomi M."/>
            <person name="Nicholson W."/>
            <person name="Kern R."/>
        </authorList>
    </citation>
    <scope>NUCLEOTIDE SEQUENCE [LARGE SCALE GENOMIC DNA]</scope>
    <source>
        <strain evidence="2 3">FO-92</strain>
    </source>
</reference>
<dbReference type="OrthoDB" id="158463at2"/>
<dbReference type="AlphaFoldDB" id="A0A2N0Z4B4"/>
<name>A0A2N0Z4B4_9BACI</name>
<dbReference type="RefSeq" id="WP_101176467.1">
    <property type="nucleotide sequence ID" value="NZ_PISE01000014.1"/>
</dbReference>
<dbReference type="Gene3D" id="3.40.50.2000">
    <property type="entry name" value="Glycogen Phosphorylase B"/>
    <property type="match status" value="2"/>
</dbReference>
<keyword evidence="2" id="KW-0808">Transferase</keyword>
<dbReference type="InterPro" id="IPR001296">
    <property type="entry name" value="Glyco_trans_1"/>
</dbReference>
<protein>
    <submittedName>
        <fullName evidence="2">Group 1 glycosyl transferase</fullName>
    </submittedName>
</protein>
<feature type="domain" description="Glycosyl transferase family 1" evidence="1">
    <location>
        <begin position="171"/>
        <end position="335"/>
    </location>
</feature>
<evidence type="ECO:0000259" key="1">
    <source>
        <dbReference type="Pfam" id="PF00534"/>
    </source>
</evidence>
<dbReference type="PANTHER" id="PTHR45947:SF3">
    <property type="entry name" value="SULFOQUINOVOSYL TRANSFERASE SQD2"/>
    <property type="match status" value="1"/>
</dbReference>
<keyword evidence="3" id="KW-1185">Reference proteome</keyword>
<gene>
    <name evidence="2" type="ORF">CWS01_06920</name>
</gene>
<dbReference type="InterPro" id="IPR050194">
    <property type="entry name" value="Glycosyltransferase_grp1"/>
</dbReference>
<evidence type="ECO:0000313" key="2">
    <source>
        <dbReference type="EMBL" id="PKG24343.1"/>
    </source>
</evidence>
<dbReference type="Pfam" id="PF00534">
    <property type="entry name" value="Glycos_transf_1"/>
    <property type="match status" value="1"/>
</dbReference>
<organism evidence="2 3">
    <name type="scientific">Niallia nealsonii</name>
    <dbReference type="NCBI Taxonomy" id="115979"/>
    <lineage>
        <taxon>Bacteria</taxon>
        <taxon>Bacillati</taxon>
        <taxon>Bacillota</taxon>
        <taxon>Bacilli</taxon>
        <taxon>Bacillales</taxon>
        <taxon>Bacillaceae</taxon>
        <taxon>Niallia</taxon>
    </lineage>
</organism>
<evidence type="ECO:0000313" key="3">
    <source>
        <dbReference type="Proteomes" id="UP000233375"/>
    </source>
</evidence>
<sequence>MKILVIWRLLTVGGVNAGWRNRAIYFKKYGIETEFLYTTDHGGAHIMQDVSTIYLTKDINEIVAIIKKNRYDAIIVVDTKNAFKWIRKAKFMGPVIVEARTPELLKLTPHLGNFRGIHPEKIIVPSHYQKRLVSIISQNVPIQVIYNGLDTSFFRPLAEEEADMDSIPIQPPDKKIIGWIGRIDKRKNWQMLIEIAKKIKKDRKDVEIWLIGGAQSIQREEFIEKRETENLTDIIKWFPVIPYQQMPSVYAKIRMSKGCTLATTKCESFGNTFIESMGCGVPVVAADIMPMNELVIDGKTGVLFSDQMVEKAVKSIYKILDNDKKQQKMSINAIEHVQKNFSIEHVAGQYVELLKSLDITKQQKEDGGEMHD</sequence>
<dbReference type="PANTHER" id="PTHR45947">
    <property type="entry name" value="SULFOQUINOVOSYL TRANSFERASE SQD2"/>
    <property type="match status" value="1"/>
</dbReference>
<proteinExistence type="predicted"/>
<comment type="caution">
    <text evidence="2">The sequence shown here is derived from an EMBL/GenBank/DDBJ whole genome shotgun (WGS) entry which is preliminary data.</text>
</comment>
<dbReference type="Proteomes" id="UP000233375">
    <property type="component" value="Unassembled WGS sequence"/>
</dbReference>
<dbReference type="SUPFAM" id="SSF53756">
    <property type="entry name" value="UDP-Glycosyltransferase/glycogen phosphorylase"/>
    <property type="match status" value="1"/>
</dbReference>
<accession>A0A2N0Z4B4</accession>
<dbReference type="GO" id="GO:0016757">
    <property type="term" value="F:glycosyltransferase activity"/>
    <property type="evidence" value="ECO:0007669"/>
    <property type="project" value="InterPro"/>
</dbReference>